<evidence type="ECO:0000313" key="6">
    <source>
        <dbReference type="EMBL" id="HIV74540.1"/>
    </source>
</evidence>
<keyword evidence="3" id="KW-0238">DNA-binding</keyword>
<dbReference type="CDD" id="cd05466">
    <property type="entry name" value="PBP2_LTTR_substrate"/>
    <property type="match status" value="1"/>
</dbReference>
<dbReference type="GO" id="GO:0000976">
    <property type="term" value="F:transcription cis-regulatory region binding"/>
    <property type="evidence" value="ECO:0007669"/>
    <property type="project" value="TreeGrafter"/>
</dbReference>
<sequence>MNIQNLEAFLYVHHFGSVNKAAEALFLTQPSVSSRIRTLEKELNVALFERVGRSLVMTKEGKAFIPYAESIVQAYKSGQKRMKETAATDHIVIGVTGLIANYVMPYVLPKFKLAYPNVQITMHTGTTEEIESKVLHREVDVGFVRASAHPSLEKTAILQTPIRLFVSHPHHFENVPNISMEQLQEETIVFYECGSLDWTKVKNLFFNAAHVPTITYEVDSLETAKGLILENAGIGFLPEICVRKEVADGKVTSLDVPVVAKESLKAQMIHYIGEKPPYFDSLATWTKEIDRVSL</sequence>
<dbReference type="InterPro" id="IPR036390">
    <property type="entry name" value="WH_DNA-bd_sf"/>
</dbReference>
<reference evidence="6" key="2">
    <citation type="submission" date="2021-04" db="EMBL/GenBank/DDBJ databases">
        <authorList>
            <person name="Gilroy R."/>
        </authorList>
    </citation>
    <scope>NUCLEOTIDE SEQUENCE</scope>
    <source>
        <strain evidence="6">CHK169-2315</strain>
    </source>
</reference>
<accession>A0A9D1PML9</accession>
<evidence type="ECO:0000256" key="3">
    <source>
        <dbReference type="ARBA" id="ARBA00023125"/>
    </source>
</evidence>
<protein>
    <submittedName>
        <fullName evidence="6">LysR family transcriptional regulator</fullName>
    </submittedName>
</protein>
<dbReference type="PANTHER" id="PTHR30126">
    <property type="entry name" value="HTH-TYPE TRANSCRIPTIONAL REGULATOR"/>
    <property type="match status" value="1"/>
</dbReference>
<dbReference type="Gene3D" id="1.10.10.10">
    <property type="entry name" value="Winged helix-like DNA-binding domain superfamily/Winged helix DNA-binding domain"/>
    <property type="match status" value="1"/>
</dbReference>
<evidence type="ECO:0000256" key="4">
    <source>
        <dbReference type="ARBA" id="ARBA00023163"/>
    </source>
</evidence>
<evidence type="ECO:0000256" key="1">
    <source>
        <dbReference type="ARBA" id="ARBA00009437"/>
    </source>
</evidence>
<dbReference type="GO" id="GO:0003700">
    <property type="term" value="F:DNA-binding transcription factor activity"/>
    <property type="evidence" value="ECO:0007669"/>
    <property type="project" value="InterPro"/>
</dbReference>
<dbReference type="InterPro" id="IPR000847">
    <property type="entry name" value="LysR_HTH_N"/>
</dbReference>
<dbReference type="PROSITE" id="PS50931">
    <property type="entry name" value="HTH_LYSR"/>
    <property type="match status" value="1"/>
</dbReference>
<evidence type="ECO:0000256" key="2">
    <source>
        <dbReference type="ARBA" id="ARBA00023015"/>
    </source>
</evidence>
<keyword evidence="4" id="KW-0804">Transcription</keyword>
<dbReference type="EMBL" id="DXHX01000083">
    <property type="protein sequence ID" value="HIV74540.1"/>
    <property type="molecule type" value="Genomic_DNA"/>
</dbReference>
<evidence type="ECO:0000259" key="5">
    <source>
        <dbReference type="PROSITE" id="PS50931"/>
    </source>
</evidence>
<dbReference type="PANTHER" id="PTHR30126:SF40">
    <property type="entry name" value="HTH-TYPE TRANSCRIPTIONAL REGULATOR GLTR"/>
    <property type="match status" value="1"/>
</dbReference>
<keyword evidence="2" id="KW-0805">Transcription regulation</keyword>
<dbReference type="Pfam" id="PF03466">
    <property type="entry name" value="LysR_substrate"/>
    <property type="match status" value="1"/>
</dbReference>
<organism evidence="6 7">
    <name type="scientific">Candidatus Pseudogracilibacillus intestinigallinarum</name>
    <dbReference type="NCBI Taxonomy" id="2838742"/>
    <lineage>
        <taxon>Bacteria</taxon>
        <taxon>Bacillati</taxon>
        <taxon>Bacillota</taxon>
        <taxon>Bacilli</taxon>
        <taxon>Bacillales</taxon>
        <taxon>Bacillaceae</taxon>
        <taxon>Pseudogracilibacillus</taxon>
    </lineage>
</organism>
<dbReference type="AlphaFoldDB" id="A0A9D1PML9"/>
<dbReference type="SUPFAM" id="SSF53850">
    <property type="entry name" value="Periplasmic binding protein-like II"/>
    <property type="match status" value="1"/>
</dbReference>
<dbReference type="SUPFAM" id="SSF46785">
    <property type="entry name" value="Winged helix' DNA-binding domain"/>
    <property type="match status" value="1"/>
</dbReference>
<reference evidence="6" key="1">
    <citation type="journal article" date="2021" name="PeerJ">
        <title>Extensive microbial diversity within the chicken gut microbiome revealed by metagenomics and culture.</title>
        <authorList>
            <person name="Gilroy R."/>
            <person name="Ravi A."/>
            <person name="Getino M."/>
            <person name="Pursley I."/>
            <person name="Horton D.L."/>
            <person name="Alikhan N.F."/>
            <person name="Baker D."/>
            <person name="Gharbi K."/>
            <person name="Hall N."/>
            <person name="Watson M."/>
            <person name="Adriaenssens E.M."/>
            <person name="Foster-Nyarko E."/>
            <person name="Jarju S."/>
            <person name="Secka A."/>
            <person name="Antonio M."/>
            <person name="Oren A."/>
            <person name="Chaudhuri R.R."/>
            <person name="La Ragione R."/>
            <person name="Hildebrand F."/>
            <person name="Pallen M.J."/>
        </authorList>
    </citation>
    <scope>NUCLEOTIDE SEQUENCE</scope>
    <source>
        <strain evidence="6">CHK169-2315</strain>
    </source>
</reference>
<dbReference type="InterPro" id="IPR005119">
    <property type="entry name" value="LysR_subst-bd"/>
</dbReference>
<proteinExistence type="inferred from homology"/>
<dbReference type="InterPro" id="IPR036388">
    <property type="entry name" value="WH-like_DNA-bd_sf"/>
</dbReference>
<dbReference type="Pfam" id="PF00126">
    <property type="entry name" value="HTH_1"/>
    <property type="match status" value="1"/>
</dbReference>
<comment type="caution">
    <text evidence="6">The sequence shown here is derived from an EMBL/GenBank/DDBJ whole genome shotgun (WGS) entry which is preliminary data.</text>
</comment>
<dbReference type="FunFam" id="1.10.10.10:FF:000001">
    <property type="entry name" value="LysR family transcriptional regulator"/>
    <property type="match status" value="1"/>
</dbReference>
<dbReference type="Proteomes" id="UP000823937">
    <property type="component" value="Unassembled WGS sequence"/>
</dbReference>
<dbReference type="Gene3D" id="3.40.190.290">
    <property type="match status" value="1"/>
</dbReference>
<gene>
    <name evidence="6" type="ORF">H9895_05590</name>
</gene>
<dbReference type="PRINTS" id="PR00039">
    <property type="entry name" value="HTHLYSR"/>
</dbReference>
<comment type="similarity">
    <text evidence="1">Belongs to the LysR transcriptional regulatory family.</text>
</comment>
<name>A0A9D1PML9_9BACI</name>
<evidence type="ECO:0000313" key="7">
    <source>
        <dbReference type="Proteomes" id="UP000823937"/>
    </source>
</evidence>
<feature type="domain" description="HTH lysR-type" evidence="5">
    <location>
        <begin position="1"/>
        <end position="58"/>
    </location>
</feature>